<organism evidence="1 2">
    <name type="scientific">Melastoma candidum</name>
    <dbReference type="NCBI Taxonomy" id="119954"/>
    <lineage>
        <taxon>Eukaryota</taxon>
        <taxon>Viridiplantae</taxon>
        <taxon>Streptophyta</taxon>
        <taxon>Embryophyta</taxon>
        <taxon>Tracheophyta</taxon>
        <taxon>Spermatophyta</taxon>
        <taxon>Magnoliopsida</taxon>
        <taxon>eudicotyledons</taxon>
        <taxon>Gunneridae</taxon>
        <taxon>Pentapetalae</taxon>
        <taxon>rosids</taxon>
        <taxon>malvids</taxon>
        <taxon>Myrtales</taxon>
        <taxon>Melastomataceae</taxon>
        <taxon>Melastomatoideae</taxon>
        <taxon>Melastomateae</taxon>
        <taxon>Melastoma</taxon>
    </lineage>
</organism>
<keyword evidence="2" id="KW-1185">Reference proteome</keyword>
<comment type="caution">
    <text evidence="1">The sequence shown here is derived from an EMBL/GenBank/DDBJ whole genome shotgun (WGS) entry which is preliminary data.</text>
</comment>
<name>A0ACB9RG68_9MYRT</name>
<sequence length="497" mass="55071">MNEESKLPKHQKGHRDVRIPHEMQVMAVDSDRVVLKILVAMLRKCGYQVTGETEAEKALDMLRRNPEKYDIVITDVVRDDMDGFKILETIGLEMDIPVIMLSASDDKNNIMRAIIHGARDYISKPVRVEVLRNIWQHVLRKRLSDNRNSTIADDQNLGSSIETIDLAVAGKEPTTHSQCDGNAPGARKKARLTWSPELHKKFINAVKSLGVKEAVPKKILEFIDEPRITRENVASHLQKYRKMLKKQELEKSKNEDSRAEIGCSSINMQLMKTSKGERYGGSRTASGLGQFVTGTGHSINPFSTAYAASHTRYAQMLSYNSLNNQGQHSNWLRSAPSPNFPTLTDLATMANLKPQAFSTSQLGPQNRPYNHLASTPLLGIDYPDGSSHHHPVGYHYSNNQHLPLLMQGNAFPSVPDPAMESIVLTPLPKSSSGEEFGPTMTSSANAEGTIYESSSGANELLEGILGSGFYKNKQSSSDDNLNAILNQFTSDGVPRLH</sequence>
<evidence type="ECO:0000313" key="2">
    <source>
        <dbReference type="Proteomes" id="UP001057402"/>
    </source>
</evidence>
<reference evidence="2" key="1">
    <citation type="journal article" date="2023" name="Front. Plant Sci.">
        <title>Chromosomal-level genome assembly of Melastoma candidum provides insights into trichome evolution.</title>
        <authorList>
            <person name="Zhong Y."/>
            <person name="Wu W."/>
            <person name="Sun C."/>
            <person name="Zou P."/>
            <person name="Liu Y."/>
            <person name="Dai S."/>
            <person name="Zhou R."/>
        </authorList>
    </citation>
    <scope>NUCLEOTIDE SEQUENCE [LARGE SCALE GENOMIC DNA]</scope>
</reference>
<evidence type="ECO:0000313" key="1">
    <source>
        <dbReference type="EMBL" id="KAI4376806.1"/>
    </source>
</evidence>
<accession>A0ACB9RG68</accession>
<dbReference type="Proteomes" id="UP001057402">
    <property type="component" value="Chromosome 4"/>
</dbReference>
<protein>
    <submittedName>
        <fullName evidence="1">Uncharacterized protein</fullName>
    </submittedName>
</protein>
<dbReference type="EMBL" id="CM042883">
    <property type="protein sequence ID" value="KAI4376806.1"/>
    <property type="molecule type" value="Genomic_DNA"/>
</dbReference>
<gene>
    <name evidence="1" type="ORF">MLD38_014523</name>
</gene>
<proteinExistence type="predicted"/>